<accession>A0ABM3MZL8</accession>
<dbReference type="RefSeq" id="XP_052756764.1">
    <property type="nucleotide sequence ID" value="XM_052900804.1"/>
</dbReference>
<protein>
    <submittedName>
        <fullName evidence="4">Adventurous-gliding motility protein Z-like</fullName>
    </submittedName>
</protein>
<proteinExistence type="predicted"/>
<gene>
    <name evidence="4" type="primary">LOC113522342</name>
</gene>
<dbReference type="Proteomes" id="UP001652740">
    <property type="component" value="Unplaced"/>
</dbReference>
<dbReference type="GeneID" id="113522342"/>
<organism evidence="3 4">
    <name type="scientific">Galleria mellonella</name>
    <name type="common">Greater wax moth</name>
    <dbReference type="NCBI Taxonomy" id="7137"/>
    <lineage>
        <taxon>Eukaryota</taxon>
        <taxon>Metazoa</taxon>
        <taxon>Ecdysozoa</taxon>
        <taxon>Arthropoda</taxon>
        <taxon>Hexapoda</taxon>
        <taxon>Insecta</taxon>
        <taxon>Pterygota</taxon>
        <taxon>Neoptera</taxon>
        <taxon>Endopterygota</taxon>
        <taxon>Lepidoptera</taxon>
        <taxon>Glossata</taxon>
        <taxon>Ditrysia</taxon>
        <taxon>Pyraloidea</taxon>
        <taxon>Pyralidae</taxon>
        <taxon>Galleriinae</taxon>
        <taxon>Galleria</taxon>
    </lineage>
</organism>
<evidence type="ECO:0000313" key="3">
    <source>
        <dbReference type="Proteomes" id="UP001652740"/>
    </source>
</evidence>
<evidence type="ECO:0000256" key="1">
    <source>
        <dbReference type="SAM" id="Coils"/>
    </source>
</evidence>
<sequence>MSEIMMFNGLIMCGDSDTSDFAKESACTSSAAGSGECEAAARAQYYHNKLLATLQILRNKEETVRVQSESLQLAEARIAALTERAAALRADLNAKALELRTLRDVVDAKTDKNDASVTTEIQEAEKQKSIVHTLQNNLSVIEELYRECFYETAKQEELIEMLRKSCLDVRLMDREKAEQIGRLQSVIYTQKWSLERCQNIATEVDSLKVEISNFLNSSNNDSGMWERCEDSLTTEVSEELHDITEQLLQLRAMLTGDCTCGLEEENMRLKRENEAIEAQNGELRQRICDLEASLSDKEKVDTRYQMQLEEKEKELENVRDQLKALNDSLTEKSTMCDTLTRQILQTQVLLSDKTAELQEVQRQCSAREEELQKVQEELDKANNVIKESGEIRGEVTRLSWQVRRWREQLACSERRTAALDAQLQHARDHCREVHACYREKMQCARELQAQLEEAHERGGRLCEQARRALAALRPWLRRLRARHSEQEEKIQEQEALIDMLQKRLQESPNFQQSNNRSRSCCSKCICWRERATSTGTFTCPLRTEERWCDLGRLNASEIASGSSAPVPPKRMLRKKAPSCPDRRRSRGRVREAAVQRPVRCDVATDSDSVPPRSPDYVPRSPFDTLPRSVSPSEAVLQRVERLQALCGHRPHT</sequence>
<evidence type="ECO:0000256" key="2">
    <source>
        <dbReference type="SAM" id="MobiDB-lite"/>
    </source>
</evidence>
<evidence type="ECO:0000313" key="4">
    <source>
        <dbReference type="RefSeq" id="XP_052756764.1"/>
    </source>
</evidence>
<feature type="coiled-coil region" evidence="1">
    <location>
        <begin position="71"/>
        <end position="98"/>
    </location>
</feature>
<dbReference type="Gene3D" id="1.10.287.2610">
    <property type="match status" value="1"/>
</dbReference>
<keyword evidence="1" id="KW-0175">Coiled coil</keyword>
<name>A0ABM3MZL8_GALME</name>
<feature type="region of interest" description="Disordered" evidence="2">
    <location>
        <begin position="558"/>
        <end position="630"/>
    </location>
</feature>
<feature type="coiled-coil region" evidence="1">
    <location>
        <begin position="262"/>
        <end position="391"/>
    </location>
</feature>
<keyword evidence="3" id="KW-1185">Reference proteome</keyword>
<reference evidence="4" key="1">
    <citation type="submission" date="2025-08" db="UniProtKB">
        <authorList>
            <consortium name="RefSeq"/>
        </authorList>
    </citation>
    <scope>IDENTIFICATION</scope>
    <source>
        <tissue evidence="4">Whole larvae</tissue>
    </source>
</reference>
<feature type="coiled-coil region" evidence="1">
    <location>
        <begin position="437"/>
        <end position="503"/>
    </location>
</feature>